<keyword evidence="2" id="KW-1185">Reference proteome</keyword>
<reference evidence="1" key="1">
    <citation type="submission" date="2023-04" db="EMBL/GenBank/DDBJ databases">
        <title>A chromosome-level genome assembly of the parasitoid wasp Eretmocerus hayati.</title>
        <authorList>
            <person name="Zhong Y."/>
            <person name="Liu S."/>
            <person name="Liu Y."/>
        </authorList>
    </citation>
    <scope>NUCLEOTIDE SEQUENCE</scope>
    <source>
        <strain evidence="1">ZJU_SS_LIU_2023</strain>
    </source>
</reference>
<gene>
    <name evidence="1" type="ORF">QAD02_011913</name>
</gene>
<name>A0ACC2NYD2_9HYME</name>
<evidence type="ECO:0000313" key="2">
    <source>
        <dbReference type="Proteomes" id="UP001239111"/>
    </source>
</evidence>
<protein>
    <submittedName>
        <fullName evidence="1">Uncharacterized protein</fullName>
    </submittedName>
</protein>
<accession>A0ACC2NYD2</accession>
<dbReference type="Proteomes" id="UP001239111">
    <property type="component" value="Chromosome 2"/>
</dbReference>
<dbReference type="EMBL" id="CM056742">
    <property type="protein sequence ID" value="KAJ8676127.1"/>
    <property type="molecule type" value="Genomic_DNA"/>
</dbReference>
<sequence>MSVSKSISSTMDGSGLKEVLGLIFAEYSLEAILSGKAYDRAMRGHKLVLNGISTLIFREIEFSSEELSTINELLTGMDKPDFDVMKVLNCDVMELMTQKSLSACKSLKKRSPTAILMFKIVEAVKKGNWGLFLNAVEHTLPLFHATAHLNYAKATHLYLQKMLTLEEIMDPIEYDTYTKKQCWVVRRKNVFFSGNRDDLTIEQVFMRTMKTMGGLTHGHGTTDSIFARWIMSMIVLHDVTCAVDDFRSEGYAASEQFSDDRKALTKRDAADLEKIVEYLSSHNPFDVNDTESIVSISTALRGDERVNCHRVYEIGNSLLSGTFGKKYEDIKLQRKNKVVSLAAAQSSVTTDDGDVVRINPTLLFQRLSMIIENKEDMREHLKLELAPYPKALFDQDGMCKTRKHKFIENFTPLSGKLDCSEMKYVIDGGFLLHRIMWSQDKLIDDVLKRYVKYLTDHFSQGCTIIFDGHPDVPQARHIKSLGRARRLNQNQAQECKLRRGIKISLPKERFFSNEKNKNGLIVLLMQELTGAGHTCKQADEDADVLIVEYAINHAREFGTPTMIVGGDIDLLDFLTQLSNEKEELYFFKPGRGEIPHYYFSCKSFQPNDLSHLVAFFHAFCGCDTVSAIFGKGKNTIVKLFRNKIDLIPLAESFNKSDTPVHELIENGIKVMARLYDIE</sequence>
<proteinExistence type="predicted"/>
<organism evidence="1 2">
    <name type="scientific">Eretmocerus hayati</name>
    <dbReference type="NCBI Taxonomy" id="131215"/>
    <lineage>
        <taxon>Eukaryota</taxon>
        <taxon>Metazoa</taxon>
        <taxon>Ecdysozoa</taxon>
        <taxon>Arthropoda</taxon>
        <taxon>Hexapoda</taxon>
        <taxon>Insecta</taxon>
        <taxon>Pterygota</taxon>
        <taxon>Neoptera</taxon>
        <taxon>Endopterygota</taxon>
        <taxon>Hymenoptera</taxon>
        <taxon>Apocrita</taxon>
        <taxon>Proctotrupomorpha</taxon>
        <taxon>Chalcidoidea</taxon>
        <taxon>Aphelinidae</taxon>
        <taxon>Aphelininae</taxon>
        <taxon>Eretmocerus</taxon>
    </lineage>
</organism>
<comment type="caution">
    <text evidence="1">The sequence shown here is derived from an EMBL/GenBank/DDBJ whole genome shotgun (WGS) entry which is preliminary data.</text>
</comment>
<evidence type="ECO:0000313" key="1">
    <source>
        <dbReference type="EMBL" id="KAJ8676127.1"/>
    </source>
</evidence>